<feature type="compositionally biased region" description="Basic and acidic residues" evidence="2">
    <location>
        <begin position="34"/>
        <end position="47"/>
    </location>
</feature>
<keyword evidence="1" id="KW-0175">Coiled coil</keyword>
<accession>A0A6H5GB68</accession>
<evidence type="ECO:0000313" key="4">
    <source>
        <dbReference type="Proteomes" id="UP000479000"/>
    </source>
</evidence>
<sequence>MQQNINSFLRRTNSSGDVTPSRGSTSGISKRPRSSPEKLESSRDKRPNMGANAELLKSFSRLMDEKLNKFPTRDDFELLRADFQAMRDENKQLREEINELKTINQRQERRIESLELRERQNNLVFRGLKMKEGDDPFRTVSVFIHEVLGLPDIALGDARRVGPPGRQQPLVLATMLGSRDKWAVIGRTSRLRGTEYSVSQDFPAQVRWRRSKLLRIRAELRKEIRELVCKVRLDRLVIGDNVYFWDDALGLVSRDGGDHTSAVSDIQGVRLSSVISGLL</sequence>
<dbReference type="EMBL" id="CADCXU010009476">
    <property type="protein sequence ID" value="CAB0000420.1"/>
    <property type="molecule type" value="Genomic_DNA"/>
</dbReference>
<dbReference type="Proteomes" id="UP000479000">
    <property type="component" value="Unassembled WGS sequence"/>
</dbReference>
<feature type="non-terminal residue" evidence="3">
    <location>
        <position position="279"/>
    </location>
</feature>
<keyword evidence="4" id="KW-1185">Reference proteome</keyword>
<feature type="coiled-coil region" evidence="1">
    <location>
        <begin position="76"/>
        <end position="117"/>
    </location>
</feature>
<reference evidence="3 4" key="1">
    <citation type="submission" date="2020-02" db="EMBL/GenBank/DDBJ databases">
        <authorList>
            <person name="Ferguson B K."/>
        </authorList>
    </citation>
    <scope>NUCLEOTIDE SEQUENCE [LARGE SCALE GENOMIC DNA]</scope>
</reference>
<gene>
    <name evidence="3" type="ORF">NTEN_LOCUS6323</name>
</gene>
<protein>
    <submittedName>
        <fullName evidence="3">Uncharacterized protein</fullName>
    </submittedName>
</protein>
<evidence type="ECO:0000256" key="1">
    <source>
        <dbReference type="SAM" id="Coils"/>
    </source>
</evidence>
<dbReference type="OrthoDB" id="6628370at2759"/>
<feature type="region of interest" description="Disordered" evidence="2">
    <location>
        <begin position="1"/>
        <end position="51"/>
    </location>
</feature>
<name>A0A6H5GB68_9HEMI</name>
<evidence type="ECO:0000313" key="3">
    <source>
        <dbReference type="EMBL" id="CAB0000420.1"/>
    </source>
</evidence>
<feature type="compositionally biased region" description="Polar residues" evidence="2">
    <location>
        <begin position="1"/>
        <end position="28"/>
    </location>
</feature>
<proteinExistence type="predicted"/>
<organism evidence="3 4">
    <name type="scientific">Nesidiocoris tenuis</name>
    <dbReference type="NCBI Taxonomy" id="355587"/>
    <lineage>
        <taxon>Eukaryota</taxon>
        <taxon>Metazoa</taxon>
        <taxon>Ecdysozoa</taxon>
        <taxon>Arthropoda</taxon>
        <taxon>Hexapoda</taxon>
        <taxon>Insecta</taxon>
        <taxon>Pterygota</taxon>
        <taxon>Neoptera</taxon>
        <taxon>Paraneoptera</taxon>
        <taxon>Hemiptera</taxon>
        <taxon>Heteroptera</taxon>
        <taxon>Panheteroptera</taxon>
        <taxon>Cimicomorpha</taxon>
        <taxon>Miridae</taxon>
        <taxon>Dicyphina</taxon>
        <taxon>Nesidiocoris</taxon>
    </lineage>
</organism>
<dbReference type="AlphaFoldDB" id="A0A6H5GB68"/>
<evidence type="ECO:0000256" key="2">
    <source>
        <dbReference type="SAM" id="MobiDB-lite"/>
    </source>
</evidence>